<dbReference type="AlphaFoldDB" id="A0A7D4BYH0"/>
<dbReference type="Gene3D" id="3.40.50.150">
    <property type="entry name" value="Vaccinia Virus protein VP39"/>
    <property type="match status" value="1"/>
</dbReference>
<dbReference type="GO" id="GO:0009307">
    <property type="term" value="P:DNA restriction-modification system"/>
    <property type="evidence" value="ECO:0007669"/>
    <property type="project" value="UniProtKB-KW"/>
</dbReference>
<reference evidence="11 12" key="1">
    <citation type="submission" date="2020-05" db="EMBL/GenBank/DDBJ databases">
        <title>Halorubrum RHB-C sp.nov., an extremely halophilic archaeon isolated from solar salt farm.</title>
        <authorList>
            <person name="Ho H."/>
            <person name="Danganan R.E."/>
            <person name="Dedeles G.R."/>
            <person name="Kim S.-G."/>
        </authorList>
    </citation>
    <scope>NUCLEOTIDE SEQUENCE [LARGE SCALE GENOMIC DNA]</scope>
    <source>
        <strain evidence="11 12">RHB-C</strain>
    </source>
</reference>
<dbReference type="GO" id="GO:0015667">
    <property type="term" value="F:site-specific DNA-methyltransferase (cytosine-N4-specific) activity"/>
    <property type="evidence" value="ECO:0007669"/>
    <property type="project" value="UniProtKB-EC"/>
</dbReference>
<comment type="catalytic activity">
    <reaction evidence="8">
        <text>a 2'-deoxycytidine in DNA + S-adenosyl-L-methionine = an N(4)-methyl-2'-deoxycytidine in DNA + S-adenosyl-L-homocysteine + H(+)</text>
        <dbReference type="Rhea" id="RHEA:16857"/>
        <dbReference type="Rhea" id="RHEA-COMP:11369"/>
        <dbReference type="Rhea" id="RHEA-COMP:13674"/>
        <dbReference type="ChEBI" id="CHEBI:15378"/>
        <dbReference type="ChEBI" id="CHEBI:57856"/>
        <dbReference type="ChEBI" id="CHEBI:59789"/>
        <dbReference type="ChEBI" id="CHEBI:85452"/>
        <dbReference type="ChEBI" id="CHEBI:137933"/>
        <dbReference type="EC" id="2.1.1.113"/>
    </reaction>
</comment>
<name>A0A7D4BYH0_9EURY</name>
<evidence type="ECO:0000256" key="2">
    <source>
        <dbReference type="ARBA" id="ARBA00012185"/>
    </source>
</evidence>
<evidence type="ECO:0000313" key="12">
    <source>
        <dbReference type="Proteomes" id="UP000505020"/>
    </source>
</evidence>
<accession>A0A7D4BYH0</accession>
<dbReference type="Pfam" id="PF01555">
    <property type="entry name" value="N6_N4_Mtase"/>
    <property type="match status" value="1"/>
</dbReference>
<keyword evidence="3" id="KW-0489">Methyltransferase</keyword>
<feature type="region of interest" description="Disordered" evidence="9">
    <location>
        <begin position="945"/>
        <end position="968"/>
    </location>
</feature>
<dbReference type="InterPro" id="IPR001091">
    <property type="entry name" value="RM_Methyltransferase"/>
</dbReference>
<organism evidence="11 12">
    <name type="scientific">Halorubrum salinarum</name>
    <dbReference type="NCBI Taxonomy" id="2739057"/>
    <lineage>
        <taxon>Archaea</taxon>
        <taxon>Methanobacteriati</taxon>
        <taxon>Methanobacteriota</taxon>
        <taxon>Stenosarchaea group</taxon>
        <taxon>Halobacteria</taxon>
        <taxon>Halobacteriales</taxon>
        <taxon>Haloferacaceae</taxon>
        <taxon>Halorubrum</taxon>
    </lineage>
</organism>
<dbReference type="InterPro" id="IPR036890">
    <property type="entry name" value="HATPase_C_sf"/>
</dbReference>
<dbReference type="InterPro" id="IPR017985">
    <property type="entry name" value="MeTrfase_CN4_CS"/>
</dbReference>
<feature type="region of interest" description="Disordered" evidence="9">
    <location>
        <begin position="400"/>
        <end position="425"/>
    </location>
</feature>
<keyword evidence="12" id="KW-1185">Reference proteome</keyword>
<dbReference type="InterPro" id="IPR029063">
    <property type="entry name" value="SAM-dependent_MTases_sf"/>
</dbReference>
<evidence type="ECO:0000256" key="8">
    <source>
        <dbReference type="ARBA" id="ARBA00049120"/>
    </source>
</evidence>
<dbReference type="GO" id="GO:0008170">
    <property type="term" value="F:N-methyltransferase activity"/>
    <property type="evidence" value="ECO:0007669"/>
    <property type="project" value="InterPro"/>
</dbReference>
<keyword evidence="5" id="KW-0949">S-adenosyl-L-methionine</keyword>
<feature type="compositionally biased region" description="Polar residues" evidence="9">
    <location>
        <begin position="945"/>
        <end position="960"/>
    </location>
</feature>
<proteinExistence type="inferred from homology"/>
<evidence type="ECO:0000259" key="10">
    <source>
        <dbReference type="Pfam" id="PF01555"/>
    </source>
</evidence>
<keyword evidence="7" id="KW-0238">DNA-binding</keyword>
<dbReference type="Gene3D" id="3.30.565.10">
    <property type="entry name" value="Histidine kinase-like ATPase, C-terminal domain"/>
    <property type="match status" value="1"/>
</dbReference>
<dbReference type="Proteomes" id="UP000505020">
    <property type="component" value="Chromosome"/>
</dbReference>
<keyword evidence="11" id="KW-0547">Nucleotide-binding</keyword>
<dbReference type="GeneID" id="55595698"/>
<keyword evidence="6" id="KW-0680">Restriction system</keyword>
<protein>
    <recommendedName>
        <fullName evidence="2">site-specific DNA-methyltransferase (cytosine-N(4)-specific)</fullName>
        <ecNumber evidence="2">2.1.1.113</ecNumber>
    </recommendedName>
</protein>
<evidence type="ECO:0000256" key="5">
    <source>
        <dbReference type="ARBA" id="ARBA00022691"/>
    </source>
</evidence>
<feature type="domain" description="DNA methylase N-4/N-6" evidence="10">
    <location>
        <begin position="467"/>
        <end position="736"/>
    </location>
</feature>
<dbReference type="GO" id="GO:0005524">
    <property type="term" value="F:ATP binding"/>
    <property type="evidence" value="ECO:0007669"/>
    <property type="project" value="UniProtKB-KW"/>
</dbReference>
<sequence length="968" mass="109832">MNSETCESAVELEMLASGMAKQHETYLDALQELIDNSVAASVDDESYFEDPDEQVTISLTFVRGEDTVTTYISDNGPGITREQLQNHVFRTGNKEISDGILNNVGWGLKASLAWFEESLKQRELQNDTNQFTLVTQTKTSDCLRVDGPITGDLPISTGSQNDWEIGIPDKISELNQADHGTRVHATCARAQFDNDVWPSADSLDKKVQYVRERLGTLFRRLLSAREDNRIVVSYHDLKTNERECFDVVPIWPRYSDETQKKSHEFEVTTPRGEQYRVEYESGTLDIDAMTDRAKEECPGLLTQSEKFRYRYRPSQNRQGIDIYANGRVLMTSVFEDVFDLTRNNQYNYFGGTLQIIPIGDTSEVPTDNKKTRLDTNSELWREIQSELSTEEFLPEGREYGKRISTGGASGEDTTPEEDGTTEIRSQSTTIDSDSDVFGLHNADARSAVSELRTYQKNTTETDEQLLDTTVTSPPYYDLKEYGSDDDDEVGQHGSYVEYLNELREVFGDVYKLTKQDGSLWVVVNTFRRNREIVQLPFDIARVCQNLDHGIECPSCESTLLGGVDMVEGRKANCPHCGHSIQNNDSWILQDIVVWNKNKALPYTKQGRLRNVFEYILCFSKKPDFDLKMDRIRESHPDNFKQWWADFPERYHPRGKLPENIWEFEPPTRGSFTGDVDVFDHPAAFPPALVERMLTLSTDPGDVVLDPFAGSGVTIAQAELMERNGIGIELNEKYCNAYPELQEHLKTQHERAEPTTTQDDLDRLICGLRQTKYARELVRTLAGELGLSNPAQLDVHTIFLVSRELGYQSVAPDTHGQVDIVLIVDEETTARDALTYDETAEEVTTMRPCSGFGVKARPIVLTADEFTTEVADGTYTHLPDDLFVYEDGRHYVYTEKTTFSEWKSMTQNSAEWTQRYADDETPPIVTNLGLEVNHPKHSMDTISRPLSGNHEFQLTQPSGKSIESVIKSD</sequence>
<keyword evidence="11" id="KW-0067">ATP-binding</keyword>
<dbReference type="InterPro" id="IPR002941">
    <property type="entry name" value="DNA_methylase_N4/N6"/>
</dbReference>
<evidence type="ECO:0000256" key="1">
    <source>
        <dbReference type="ARBA" id="ARBA00010203"/>
    </source>
</evidence>
<evidence type="ECO:0000256" key="3">
    <source>
        <dbReference type="ARBA" id="ARBA00022603"/>
    </source>
</evidence>
<evidence type="ECO:0000256" key="9">
    <source>
        <dbReference type="SAM" id="MobiDB-lite"/>
    </source>
</evidence>
<dbReference type="SUPFAM" id="SSF53335">
    <property type="entry name" value="S-adenosyl-L-methionine-dependent methyltransferases"/>
    <property type="match status" value="1"/>
</dbReference>
<dbReference type="PRINTS" id="PR00508">
    <property type="entry name" value="S21N4MTFRASE"/>
</dbReference>
<gene>
    <name evidence="11" type="ORF">HPS36_11810</name>
</gene>
<evidence type="ECO:0000256" key="7">
    <source>
        <dbReference type="ARBA" id="ARBA00023125"/>
    </source>
</evidence>
<comment type="similarity">
    <text evidence="1">Belongs to the N(4)/N(6)-methyltransferase family. N(4) subfamily.</text>
</comment>
<dbReference type="EC" id="2.1.1.113" evidence="2"/>
<dbReference type="GO" id="GO:0032259">
    <property type="term" value="P:methylation"/>
    <property type="evidence" value="ECO:0007669"/>
    <property type="project" value="UniProtKB-KW"/>
</dbReference>
<keyword evidence="4" id="KW-0808">Transferase</keyword>
<dbReference type="SUPFAM" id="SSF55874">
    <property type="entry name" value="ATPase domain of HSP90 chaperone/DNA topoisomerase II/histidine kinase"/>
    <property type="match status" value="1"/>
</dbReference>
<dbReference type="KEGG" id="hsai:HPS36_11810"/>
<dbReference type="PROSITE" id="PS00093">
    <property type="entry name" value="N4_MTASE"/>
    <property type="match status" value="1"/>
</dbReference>
<dbReference type="Pfam" id="PF13589">
    <property type="entry name" value="HATPase_c_3"/>
    <property type="match status" value="1"/>
</dbReference>
<evidence type="ECO:0000256" key="6">
    <source>
        <dbReference type="ARBA" id="ARBA00022747"/>
    </source>
</evidence>
<evidence type="ECO:0000313" key="11">
    <source>
        <dbReference type="EMBL" id="QKG93515.1"/>
    </source>
</evidence>
<dbReference type="EMBL" id="CP053941">
    <property type="protein sequence ID" value="QKG93515.1"/>
    <property type="molecule type" value="Genomic_DNA"/>
</dbReference>
<dbReference type="RefSeq" id="WP_173230288.1">
    <property type="nucleotide sequence ID" value="NZ_CP053941.1"/>
</dbReference>
<evidence type="ECO:0000256" key="4">
    <source>
        <dbReference type="ARBA" id="ARBA00022679"/>
    </source>
</evidence>
<dbReference type="GO" id="GO:0003677">
    <property type="term" value="F:DNA binding"/>
    <property type="evidence" value="ECO:0007669"/>
    <property type="project" value="UniProtKB-KW"/>
</dbReference>